<reference evidence="1" key="1">
    <citation type="submission" date="2003-12" db="EMBL/GenBank/DDBJ databases">
        <title>Monterey Bay Coastal Ocean Microbial Observatory environmental clone sequencing.</title>
        <authorList>
            <person name="DeLong E.F."/>
        </authorList>
    </citation>
    <scope>NUCLEOTIDE SEQUENCE</scope>
</reference>
<organism evidence="1">
    <name type="scientific">uncultured marine bacterium 463</name>
    <dbReference type="NCBI Taxonomy" id="257394"/>
    <lineage>
        <taxon>Bacteria</taxon>
        <taxon>environmental samples</taxon>
    </lineage>
</organism>
<dbReference type="AlphaFoldDB" id="Q6SGK4"/>
<sequence length="52" mass="5851">MLQHVFHRIVVVIRALNLLYIKAAGRALFNPDIPLVFEVFLLQVPTHEGAGI</sequence>
<gene>
    <name evidence="1" type="ORF">MBMO_EBAC080-L32B05.106</name>
</gene>
<name>Q6SGK4_9BACT</name>
<evidence type="ECO:0000313" key="1">
    <source>
        <dbReference type="EMBL" id="AAS07977.1"/>
    </source>
</evidence>
<reference evidence="1" key="2">
    <citation type="submission" date="2004-02" db="EMBL/GenBank/DDBJ databases">
        <authorList>
            <person name="Heidelberg J.F."/>
            <person name="Eisen J.A."/>
            <person name="Nelson W.C."/>
            <person name="DeLong E.F."/>
        </authorList>
    </citation>
    <scope>NUCLEOTIDE SEQUENCE</scope>
</reference>
<accession>Q6SGK4</accession>
<dbReference type="EMBL" id="AY458641">
    <property type="protein sequence ID" value="AAS07977.1"/>
    <property type="molecule type" value="Genomic_DNA"/>
</dbReference>
<proteinExistence type="predicted"/>
<protein>
    <submittedName>
        <fullName evidence="1">Uncharacterized protein</fullName>
    </submittedName>
</protein>